<feature type="repeat" description="LDL-receptor class B" evidence="10">
    <location>
        <begin position="145"/>
        <end position="187"/>
    </location>
</feature>
<dbReference type="InterPro" id="IPR000033">
    <property type="entry name" value="LDLR_classB_rpt"/>
</dbReference>
<keyword evidence="7" id="KW-0675">Receptor</keyword>
<evidence type="ECO:0000256" key="11">
    <source>
        <dbReference type="SAM" id="MobiDB-lite"/>
    </source>
</evidence>
<evidence type="ECO:0000256" key="12">
    <source>
        <dbReference type="SAM" id="Phobius"/>
    </source>
</evidence>
<protein>
    <recommendedName>
        <fullName evidence="13">EGF-like domain-containing protein</fullName>
    </recommendedName>
</protein>
<evidence type="ECO:0000313" key="15">
    <source>
        <dbReference type="Proteomes" id="UP000594454"/>
    </source>
</evidence>
<feature type="disulfide bond" evidence="9">
    <location>
        <begin position="915"/>
        <end position="930"/>
    </location>
</feature>
<keyword evidence="5 12" id="KW-0472">Membrane</keyword>
<dbReference type="CDD" id="cd00112">
    <property type="entry name" value="LDLa"/>
    <property type="match status" value="3"/>
</dbReference>
<dbReference type="SUPFAM" id="SSF57424">
    <property type="entry name" value="LDL receptor-like module"/>
    <property type="match status" value="3"/>
</dbReference>
<feature type="disulfide bond" evidence="9">
    <location>
        <begin position="952"/>
        <end position="967"/>
    </location>
</feature>
<dbReference type="PROSITE" id="PS51120">
    <property type="entry name" value="LDLRB"/>
    <property type="match status" value="9"/>
</dbReference>
<dbReference type="FunFam" id="2.120.10.30:FF:000001">
    <property type="entry name" value="Low-density lipoprotein receptor-related protein 6"/>
    <property type="match status" value="2"/>
</dbReference>
<feature type="repeat" description="LDL-receptor class B" evidence="10">
    <location>
        <begin position="407"/>
        <end position="448"/>
    </location>
</feature>
<evidence type="ECO:0000256" key="3">
    <source>
        <dbReference type="ARBA" id="ARBA00022583"/>
    </source>
</evidence>
<dbReference type="PANTHER" id="PTHR46513">
    <property type="entry name" value="VITELLOGENIN RECEPTOR-LIKE PROTEIN-RELATED-RELATED"/>
    <property type="match status" value="1"/>
</dbReference>
<dbReference type="GO" id="GO:0006897">
    <property type="term" value="P:endocytosis"/>
    <property type="evidence" value="ECO:0007669"/>
    <property type="project" value="UniProtKB-KW"/>
</dbReference>
<dbReference type="FunFam" id="4.10.400.10:FF:000160">
    <property type="entry name" value="Low-density lipoprotein receptor-related protein"/>
    <property type="match status" value="1"/>
</dbReference>
<evidence type="ECO:0000256" key="4">
    <source>
        <dbReference type="ARBA" id="ARBA00022737"/>
    </source>
</evidence>
<evidence type="ECO:0000313" key="14">
    <source>
        <dbReference type="EMBL" id="CAD7088968.1"/>
    </source>
</evidence>
<feature type="repeat" description="LDL-receptor class B" evidence="10">
    <location>
        <begin position="321"/>
        <end position="363"/>
    </location>
</feature>
<evidence type="ECO:0000256" key="8">
    <source>
        <dbReference type="ARBA" id="ARBA00023180"/>
    </source>
</evidence>
<dbReference type="InterPro" id="IPR000742">
    <property type="entry name" value="EGF"/>
</dbReference>
<keyword evidence="8" id="KW-0325">Glycoprotein</keyword>
<feature type="domain" description="EGF-like" evidence="13">
    <location>
        <begin position="839"/>
        <end position="879"/>
    </location>
</feature>
<feature type="repeat" description="LDL-receptor class B" evidence="10">
    <location>
        <begin position="14"/>
        <end position="56"/>
    </location>
</feature>
<dbReference type="PANTHER" id="PTHR46513:SF41">
    <property type="entry name" value="LOW-DENSITY LIPOPROTEIN RECEPTOR-RELATED PROTEIN"/>
    <property type="match status" value="1"/>
</dbReference>
<keyword evidence="12" id="KW-0812">Transmembrane</keyword>
<dbReference type="InterPro" id="IPR011042">
    <property type="entry name" value="6-blade_b-propeller_TolB-like"/>
</dbReference>
<feature type="disulfide bond" evidence="9">
    <location>
        <begin position="940"/>
        <end position="958"/>
    </location>
</feature>
<feature type="domain" description="EGF-like" evidence="13">
    <location>
        <begin position="235"/>
        <end position="272"/>
    </location>
</feature>
<dbReference type="Pfam" id="PF00057">
    <property type="entry name" value="Ldl_recept_a"/>
    <property type="match status" value="2"/>
</dbReference>
<keyword evidence="15" id="KW-1185">Reference proteome</keyword>
<dbReference type="GO" id="GO:0016020">
    <property type="term" value="C:membrane"/>
    <property type="evidence" value="ECO:0007669"/>
    <property type="project" value="UniProtKB-SubCell"/>
</dbReference>
<proteinExistence type="predicted"/>
<dbReference type="Pfam" id="PF00058">
    <property type="entry name" value="Ldl_recept_b"/>
    <property type="match status" value="7"/>
</dbReference>
<keyword evidence="2" id="KW-0245">EGF-like domain</keyword>
<name>A0A7R8YXG0_HERIL</name>
<dbReference type="Pfam" id="PF14670">
    <property type="entry name" value="FXa_inhibition"/>
    <property type="match status" value="2"/>
</dbReference>
<feature type="disulfide bond" evidence="9">
    <location>
        <begin position="933"/>
        <end position="945"/>
    </location>
</feature>
<dbReference type="SMART" id="SM00181">
    <property type="entry name" value="EGF"/>
    <property type="match status" value="3"/>
</dbReference>
<evidence type="ECO:0000256" key="1">
    <source>
        <dbReference type="ARBA" id="ARBA00004167"/>
    </source>
</evidence>
<feature type="repeat" description="LDL-receptor class B" evidence="10">
    <location>
        <begin position="708"/>
        <end position="750"/>
    </location>
</feature>
<feature type="transmembrane region" description="Helical" evidence="12">
    <location>
        <begin position="1019"/>
        <end position="1038"/>
    </location>
</feature>
<dbReference type="InterPro" id="IPR050778">
    <property type="entry name" value="Cueball_EGF_LRP_Nidogen"/>
</dbReference>
<dbReference type="SMART" id="SM00192">
    <property type="entry name" value="LDLa"/>
    <property type="match status" value="3"/>
</dbReference>
<dbReference type="OrthoDB" id="72419at2759"/>
<feature type="region of interest" description="Disordered" evidence="11">
    <location>
        <begin position="1047"/>
        <end position="1070"/>
    </location>
</feature>
<feature type="disulfide bond" evidence="9">
    <location>
        <begin position="967"/>
        <end position="979"/>
    </location>
</feature>
<dbReference type="SUPFAM" id="SSF57196">
    <property type="entry name" value="EGF/Laminin"/>
    <property type="match status" value="2"/>
</dbReference>
<dbReference type="EMBL" id="LR899012">
    <property type="protein sequence ID" value="CAD7088968.1"/>
    <property type="molecule type" value="Genomic_DNA"/>
</dbReference>
<organism evidence="14 15">
    <name type="scientific">Hermetia illucens</name>
    <name type="common">Black soldier fly</name>
    <dbReference type="NCBI Taxonomy" id="343691"/>
    <lineage>
        <taxon>Eukaryota</taxon>
        <taxon>Metazoa</taxon>
        <taxon>Ecdysozoa</taxon>
        <taxon>Arthropoda</taxon>
        <taxon>Hexapoda</taxon>
        <taxon>Insecta</taxon>
        <taxon>Pterygota</taxon>
        <taxon>Neoptera</taxon>
        <taxon>Endopterygota</taxon>
        <taxon>Diptera</taxon>
        <taxon>Brachycera</taxon>
        <taxon>Stratiomyomorpha</taxon>
        <taxon>Stratiomyidae</taxon>
        <taxon>Hermetiinae</taxon>
        <taxon>Hermetia</taxon>
    </lineage>
</organism>
<feature type="compositionally biased region" description="Polar residues" evidence="11">
    <location>
        <begin position="1157"/>
        <end position="1171"/>
    </location>
</feature>
<dbReference type="FunFam" id="4.10.400.10:FF:000169">
    <property type="entry name" value="Low-density lipoprotein receptor-related protein"/>
    <property type="match status" value="1"/>
</dbReference>
<feature type="domain" description="EGF-like" evidence="13">
    <location>
        <begin position="540"/>
        <end position="577"/>
    </location>
</feature>
<keyword evidence="3" id="KW-0254">Endocytosis</keyword>
<evidence type="ECO:0000256" key="2">
    <source>
        <dbReference type="ARBA" id="ARBA00022536"/>
    </source>
</evidence>
<dbReference type="PROSITE" id="PS01209">
    <property type="entry name" value="LDLRA_1"/>
    <property type="match status" value="1"/>
</dbReference>
<feature type="compositionally biased region" description="Basic residues" evidence="11">
    <location>
        <begin position="1127"/>
        <end position="1136"/>
    </location>
</feature>
<dbReference type="InParanoid" id="A0A7R8YXG0"/>
<feature type="repeat" description="LDL-receptor class B" evidence="10">
    <location>
        <begin position="57"/>
        <end position="99"/>
    </location>
</feature>
<dbReference type="SUPFAM" id="SSF63825">
    <property type="entry name" value="YWTD domain"/>
    <property type="match status" value="3"/>
</dbReference>
<feature type="repeat" description="LDL-receptor class B" evidence="10">
    <location>
        <begin position="449"/>
        <end position="492"/>
    </location>
</feature>
<evidence type="ECO:0000259" key="13">
    <source>
        <dbReference type="SMART" id="SM00181"/>
    </source>
</evidence>
<dbReference type="Proteomes" id="UP000594454">
    <property type="component" value="Chromosome 4"/>
</dbReference>
<dbReference type="Gene3D" id="4.10.400.10">
    <property type="entry name" value="Low-density Lipoprotein Receptor"/>
    <property type="match status" value="3"/>
</dbReference>
<gene>
    <name evidence="14" type="ORF">HERILL_LOCUS11552</name>
</gene>
<feature type="region of interest" description="Disordered" evidence="11">
    <location>
        <begin position="1089"/>
        <end position="1232"/>
    </location>
</feature>
<dbReference type="AlphaFoldDB" id="A0A7R8YXG0"/>
<dbReference type="SMART" id="SM00135">
    <property type="entry name" value="LY"/>
    <property type="match status" value="15"/>
</dbReference>
<dbReference type="Gene3D" id="2.120.10.30">
    <property type="entry name" value="TolB, C-terminal domain"/>
    <property type="match status" value="3"/>
</dbReference>
<evidence type="ECO:0000256" key="6">
    <source>
        <dbReference type="ARBA" id="ARBA00023157"/>
    </source>
</evidence>
<comment type="subcellular location">
    <subcellularLocation>
        <location evidence="1">Membrane</location>
        <topology evidence="1">Single-pass membrane protein</topology>
    </subcellularLocation>
</comment>
<evidence type="ECO:0000256" key="5">
    <source>
        <dbReference type="ARBA" id="ARBA00023136"/>
    </source>
</evidence>
<sequence length="1232" mass="137055">MKYAIAIDYDPVEEFIYWSDEDAHAIQRARQNGSGLKDIVTSEVENPHGLAVDWLARNLYWTDAGTDRIEVCRLDGSSRKVLVHLHLEQPRAIALASSLGWMFWSDWNEKKPKVERSSLDGSERVVLVSDNLGWPNGIAVDIDARTIYWCDAKTDKIEVANMDGSNRRVVISENLPHVFGLSLLGNYLYWTDWQRRSIDRAHKLTGNDRIVVVDQFPDLMGIKVARLGEIKGTNPCVRNNGGCSHLCLNRPKDYVCRCPIDYELANDKRTCLIPEAFLLFSRQESIGRISIDNNDGNHNDVIIPFKDIREAHSIDVDISDRRVYWTDQKSKCISRAFLNGSDIQKIVDTGLISPEGVAVDWLAQNIFWTDSAAGRIEVARLDGTSRRVLLWKGIGEPRSLVLEPKRGFMYWTESPSDSIRRAAMDGTDLTTVIPEANHATGLTIDIETRRLYWTSQSLPSAIKSADWNGENPQTLVNTEYDNPYAITLYNDFVYWNDWTTGNIERAHKRTGMNVSTVHKELPYISSMLIFHSSRQTGTNSCRIKNGGCSHLCLTINGRKSCSCPSHYTLAKDEMSCIPPKNYIIFSQRTSFGRLMPNTTDAPDVPLPVSSKHIRAVEYDPMSHYLYWIEGRGQKILRSLDSGTPPSVFVGAGSQPFDIAIDVIGRLLFWTCAHTNTINVTSLDGYAIGVIDTGESAKPRNIAVHSMKRLLFWTDVGSQQAIIRARVDGSERIVLASKLEGVTALAIDPYLDLVFYAHGKRIDSMDLNGNHRKIIVSTDISQVISIAALQGYVYWLDDKTGVERVTINGDDRHREIQRLNQITDIVAVRTLDPKILKNHTCLQTKVKCSHICIASADARSGDICSCPQGLMLLDDKQKCEALPACGPDHFTCASPVSGNGVNTDLNRDCIPVSWRCDGQNDCPDKSDELGCPSCRPDQFKCQSGECIDKNLVCDGTTHCANGHDEADCCKDFQCPSNKVCISPTLVCDGWDHCADGADESPELCKETEPRRVAPASDKKVFIIVIIATKIIIFTLAYLLQTCRNRYGKNQSEPKDDQAADPLSPTLGKNSRVSKIASVADAMKMSTLNTRSSMTSYDRNHITGASSSTTNGSSMAGYPLNPPPSPATRSRRPYRHYKIINQPPPPTPCSTDVCDESDSNYTSKSNGNGTNKSHQYHYDSEPYPPPPTPRSHYHSDVRILPEGCPPSPSSRSSTYFSPVPPPPSPVQSPTRGYS</sequence>
<feature type="repeat" description="LDL-receptor class B" evidence="10">
    <location>
        <begin position="364"/>
        <end position="406"/>
    </location>
</feature>
<keyword evidence="12" id="KW-1133">Transmembrane helix</keyword>
<evidence type="ECO:0000256" key="7">
    <source>
        <dbReference type="ARBA" id="ARBA00023170"/>
    </source>
</evidence>
<comment type="caution">
    <text evidence="9">Lacks conserved residue(s) required for the propagation of feature annotation.</text>
</comment>
<accession>A0A7R8YXG0</accession>
<feature type="compositionally biased region" description="Low complexity" evidence="11">
    <location>
        <begin position="1101"/>
        <end position="1115"/>
    </location>
</feature>
<dbReference type="InterPro" id="IPR023415">
    <property type="entry name" value="LDLR_class-A_CS"/>
</dbReference>
<dbReference type="PROSITE" id="PS50068">
    <property type="entry name" value="LDLRA_2"/>
    <property type="match status" value="3"/>
</dbReference>
<keyword evidence="6 9" id="KW-1015">Disulfide bond</keyword>
<dbReference type="PRINTS" id="PR00261">
    <property type="entry name" value="LDLRECEPTOR"/>
</dbReference>
<dbReference type="FunCoup" id="A0A7R8YXG0">
    <property type="interactions" value="573"/>
</dbReference>
<evidence type="ECO:0000256" key="10">
    <source>
        <dbReference type="PROSITE-ProRule" id="PRU00461"/>
    </source>
</evidence>
<feature type="repeat" description="LDL-receptor class B" evidence="10">
    <location>
        <begin position="100"/>
        <end position="144"/>
    </location>
</feature>
<reference evidence="14 15" key="1">
    <citation type="submission" date="2020-11" db="EMBL/GenBank/DDBJ databases">
        <authorList>
            <person name="Wallbank WR R."/>
            <person name="Pardo Diaz C."/>
            <person name="Kozak K."/>
            <person name="Martin S."/>
            <person name="Jiggins C."/>
            <person name="Moest M."/>
            <person name="Warren A I."/>
            <person name="Generalovic N T."/>
            <person name="Byers J.R.P. K."/>
            <person name="Montejo-Kovacevich G."/>
            <person name="Yen C E."/>
        </authorList>
    </citation>
    <scope>NUCLEOTIDE SEQUENCE [LARGE SCALE GENOMIC DNA]</scope>
</reference>
<dbReference type="InterPro" id="IPR002172">
    <property type="entry name" value="LDrepeatLR_classA_rpt"/>
</dbReference>
<keyword evidence="4" id="KW-0677">Repeat</keyword>
<dbReference type="InterPro" id="IPR036055">
    <property type="entry name" value="LDL_receptor-like_sf"/>
</dbReference>
<evidence type="ECO:0000256" key="9">
    <source>
        <dbReference type="PROSITE-ProRule" id="PRU00124"/>
    </source>
</evidence>